<dbReference type="InterPro" id="IPR007995">
    <property type="entry name" value="DUF742"/>
</dbReference>
<name>A0ABN3VU96_9ACTN</name>
<comment type="caution">
    <text evidence="1">The sequence shown here is derived from an EMBL/GenBank/DDBJ whole genome shotgun (WGS) entry which is preliminary data.</text>
</comment>
<sequence>MLGSDGIMGDEEPLFRPYAVTGGRAEPRFHLALETLVSSSFLMEEELALLTPEQEAIIRLCRSFRSVAEISALLRIPLGVARVLVADMVDEGLVRIHQPHLDEGQPDLTMLERVLSGLRRL</sequence>
<dbReference type="Proteomes" id="UP001500831">
    <property type="component" value="Unassembled WGS sequence"/>
</dbReference>
<reference evidence="1 2" key="1">
    <citation type="journal article" date="2019" name="Int. J. Syst. Evol. Microbiol.">
        <title>The Global Catalogue of Microorganisms (GCM) 10K type strain sequencing project: providing services to taxonomists for standard genome sequencing and annotation.</title>
        <authorList>
            <consortium name="The Broad Institute Genomics Platform"/>
            <consortium name="The Broad Institute Genome Sequencing Center for Infectious Disease"/>
            <person name="Wu L."/>
            <person name="Ma J."/>
        </authorList>
    </citation>
    <scope>NUCLEOTIDE SEQUENCE [LARGE SCALE GENOMIC DNA]</scope>
    <source>
        <strain evidence="1 2">JCM 6242</strain>
    </source>
</reference>
<dbReference type="PANTHER" id="PTHR36221">
    <property type="entry name" value="DUF742 DOMAIN-CONTAINING PROTEIN"/>
    <property type="match status" value="1"/>
</dbReference>
<dbReference type="EMBL" id="BAAAVI010000010">
    <property type="protein sequence ID" value="GAA2859979.1"/>
    <property type="molecule type" value="Genomic_DNA"/>
</dbReference>
<keyword evidence="2" id="KW-1185">Reference proteome</keyword>
<protein>
    <submittedName>
        <fullName evidence="1">DUF742 domain-containing protein</fullName>
    </submittedName>
</protein>
<dbReference type="RefSeq" id="WP_425581963.1">
    <property type="nucleotide sequence ID" value="NZ_BAAAVI010000010.1"/>
</dbReference>
<dbReference type="PANTHER" id="PTHR36221:SF1">
    <property type="entry name" value="DUF742 DOMAIN-CONTAINING PROTEIN"/>
    <property type="match status" value="1"/>
</dbReference>
<proteinExistence type="predicted"/>
<gene>
    <name evidence="1" type="ORF">GCM10010517_18550</name>
</gene>
<evidence type="ECO:0000313" key="2">
    <source>
        <dbReference type="Proteomes" id="UP001500831"/>
    </source>
</evidence>
<organism evidence="1 2">
    <name type="scientific">Streptosporangium fragile</name>
    <dbReference type="NCBI Taxonomy" id="46186"/>
    <lineage>
        <taxon>Bacteria</taxon>
        <taxon>Bacillati</taxon>
        <taxon>Actinomycetota</taxon>
        <taxon>Actinomycetes</taxon>
        <taxon>Streptosporangiales</taxon>
        <taxon>Streptosporangiaceae</taxon>
        <taxon>Streptosporangium</taxon>
    </lineage>
</organism>
<evidence type="ECO:0000313" key="1">
    <source>
        <dbReference type="EMBL" id="GAA2859979.1"/>
    </source>
</evidence>
<accession>A0ABN3VU96</accession>
<dbReference type="Pfam" id="PF05331">
    <property type="entry name" value="DUF742"/>
    <property type="match status" value="1"/>
</dbReference>